<dbReference type="Proteomes" id="UP000315037">
    <property type="component" value="Unassembled WGS sequence"/>
</dbReference>
<feature type="region of interest" description="Disordered" evidence="1">
    <location>
        <begin position="86"/>
        <end position="175"/>
    </location>
</feature>
<dbReference type="EMBL" id="SORZ01000002">
    <property type="protein sequence ID" value="TPW34091.1"/>
    <property type="molecule type" value="Genomic_DNA"/>
</dbReference>
<proteinExistence type="predicted"/>
<evidence type="ECO:0000313" key="3">
    <source>
        <dbReference type="Proteomes" id="UP000315037"/>
    </source>
</evidence>
<feature type="compositionally biased region" description="Low complexity" evidence="1">
    <location>
        <begin position="128"/>
        <end position="160"/>
    </location>
</feature>
<evidence type="ECO:0000313" key="2">
    <source>
        <dbReference type="EMBL" id="TPW34091.1"/>
    </source>
</evidence>
<organism evidence="2 3">
    <name type="scientific">Oecophyllibacter saccharovorans</name>
    <dbReference type="NCBI Taxonomy" id="2558360"/>
    <lineage>
        <taxon>Bacteria</taxon>
        <taxon>Pseudomonadati</taxon>
        <taxon>Pseudomonadota</taxon>
        <taxon>Alphaproteobacteria</taxon>
        <taxon>Acetobacterales</taxon>
        <taxon>Acetobacteraceae</taxon>
        <taxon>Oecophyllibacter</taxon>
    </lineage>
</organism>
<dbReference type="RefSeq" id="WP_165600761.1">
    <property type="nucleotide sequence ID" value="NZ_SORZ01000002.1"/>
</dbReference>
<dbReference type="AlphaFoldDB" id="A0A506UL70"/>
<sequence length="285" mass="30188">MLRQAAFPLRFIRPAFPILTALPFTVMALAGLGFAALSAAPAEATTISDRPTFPTLTYWDNWTDAQGVSHLTRCLLTNFRPFTGSLTPPATAARPISAKPRPKTETGKAPVEAVSTQPSSTPGTDGTGQSAQHQPAQHQSAQKSAHQAGAGKGSGQQVAADSKPSSGTPAKPPLTAMIWTGMSHSADTNITTIVQPPGWQNKWTAAKHVRWIVPLAGTYTVDAMDGTRVELNPGDLLLSEDIGSKPDAQGRFGHRSRNEGKNAVAYLVTQLANKSTPPLHPCMQK</sequence>
<gene>
    <name evidence="2" type="ORF">E3202_06015</name>
</gene>
<name>A0A506UL70_9PROT</name>
<comment type="caution">
    <text evidence="2">The sequence shown here is derived from an EMBL/GenBank/DDBJ whole genome shotgun (WGS) entry which is preliminary data.</text>
</comment>
<reference evidence="2 3" key="1">
    <citation type="submission" date="2019-03" db="EMBL/GenBank/DDBJ databases">
        <title>The complete genome sequence of Neokomagataea sp. Jb2 NBRC113641.</title>
        <authorList>
            <person name="Chua K.-O."/>
            <person name="Chan K.-G."/>
            <person name="See-Too W.-S."/>
        </authorList>
    </citation>
    <scope>NUCLEOTIDE SEQUENCE [LARGE SCALE GENOMIC DNA]</scope>
    <source>
        <strain evidence="2 3">Jb2</strain>
    </source>
</reference>
<accession>A0A506UL70</accession>
<keyword evidence="3" id="KW-1185">Reference proteome</keyword>
<feature type="compositionally biased region" description="Polar residues" evidence="1">
    <location>
        <begin position="114"/>
        <end position="124"/>
    </location>
</feature>
<evidence type="ECO:0000256" key="1">
    <source>
        <dbReference type="SAM" id="MobiDB-lite"/>
    </source>
</evidence>
<protein>
    <submittedName>
        <fullName evidence="2">Uncharacterized protein</fullName>
    </submittedName>
</protein>